<comment type="similarity">
    <text evidence="1 3">Belongs to the Nudix hydrolase family.</text>
</comment>
<dbReference type="InterPro" id="IPR054105">
    <property type="entry name" value="WHD_NrtR"/>
</dbReference>
<dbReference type="Proteomes" id="UP000186455">
    <property type="component" value="Unassembled WGS sequence"/>
</dbReference>
<dbReference type="PANTHER" id="PTHR43736:SF4">
    <property type="entry name" value="SLR1690 PROTEIN"/>
    <property type="match status" value="1"/>
</dbReference>
<proteinExistence type="inferred from homology"/>
<organism evidence="5 6">
    <name type="scientific">Streptomyces uncialis</name>
    <dbReference type="NCBI Taxonomy" id="1048205"/>
    <lineage>
        <taxon>Bacteria</taxon>
        <taxon>Bacillati</taxon>
        <taxon>Actinomycetota</taxon>
        <taxon>Actinomycetes</taxon>
        <taxon>Kitasatosporales</taxon>
        <taxon>Streptomycetaceae</taxon>
        <taxon>Streptomyces</taxon>
    </lineage>
</organism>
<dbReference type="InterPro" id="IPR015797">
    <property type="entry name" value="NUDIX_hydrolase-like_dom_sf"/>
</dbReference>
<dbReference type="EMBL" id="LFBV01000002">
    <property type="protein sequence ID" value="OKH94955.1"/>
    <property type="molecule type" value="Genomic_DNA"/>
</dbReference>
<dbReference type="SUPFAM" id="SSF46785">
    <property type="entry name" value="Winged helix' DNA-binding domain"/>
    <property type="match status" value="1"/>
</dbReference>
<dbReference type="PROSITE" id="PS51462">
    <property type="entry name" value="NUDIX"/>
    <property type="match status" value="1"/>
</dbReference>
<dbReference type="PRINTS" id="PR00502">
    <property type="entry name" value="NUDIXFAMILY"/>
</dbReference>
<feature type="domain" description="Nudix hydrolase" evidence="4">
    <location>
        <begin position="10"/>
        <end position="150"/>
    </location>
</feature>
<dbReference type="InterPro" id="IPR020476">
    <property type="entry name" value="Nudix_hydrolase"/>
</dbReference>
<evidence type="ECO:0000259" key="4">
    <source>
        <dbReference type="PROSITE" id="PS51462"/>
    </source>
</evidence>
<reference evidence="5 6" key="1">
    <citation type="submission" date="2015-06" db="EMBL/GenBank/DDBJ databases">
        <title>Cloning and characterization of the uncialamcin biosynthetic gene cluster.</title>
        <authorList>
            <person name="Yan X."/>
            <person name="Huang T."/>
            <person name="Ge H."/>
            <person name="Shen B."/>
        </authorList>
    </citation>
    <scope>NUCLEOTIDE SEQUENCE [LARGE SCALE GENOMIC DNA]</scope>
    <source>
        <strain evidence="5 6">DCA2648</strain>
    </source>
</reference>
<evidence type="ECO:0000313" key="6">
    <source>
        <dbReference type="Proteomes" id="UP000186455"/>
    </source>
</evidence>
<dbReference type="RefSeq" id="WP_073787135.1">
    <property type="nucleotide sequence ID" value="NZ_LFBV01000002.1"/>
</dbReference>
<dbReference type="Pfam" id="PF00293">
    <property type="entry name" value="NUDIX"/>
    <property type="match status" value="1"/>
</dbReference>
<keyword evidence="6" id="KW-1185">Reference proteome</keyword>
<evidence type="ECO:0000256" key="3">
    <source>
        <dbReference type="RuleBase" id="RU003476"/>
    </source>
</evidence>
<dbReference type="PANTHER" id="PTHR43736">
    <property type="entry name" value="ADP-RIBOSE PYROPHOSPHATASE"/>
    <property type="match status" value="1"/>
</dbReference>
<keyword evidence="2 3" id="KW-0378">Hydrolase</keyword>
<dbReference type="Gene3D" id="3.90.79.10">
    <property type="entry name" value="Nucleoside Triphosphate Pyrophosphohydrolase"/>
    <property type="match status" value="1"/>
</dbReference>
<protein>
    <submittedName>
        <fullName evidence="5">NUDIX hydrolase</fullName>
    </submittedName>
</protein>
<dbReference type="InterPro" id="IPR020084">
    <property type="entry name" value="NUDIX_hydrolase_CS"/>
</dbReference>
<evidence type="ECO:0000256" key="2">
    <source>
        <dbReference type="ARBA" id="ARBA00022801"/>
    </source>
</evidence>
<dbReference type="PROSITE" id="PS00893">
    <property type="entry name" value="NUDIX_BOX"/>
    <property type="match status" value="1"/>
</dbReference>
<sequence length="239" mass="26095">MTPTRRDRLLVHLTADLVILTIRAGVLHVLLVERGTVPFLGRWALPGGFLRGAETLDGTAVRELREETGLDAERFHLEQVGVYSAPDRDPRDQRIVTCSYLAIAPDLPVPTAGSDARAAVWRPVDELLDDPEGLAFDHGRILRDAVDQARAKLQFTTIATSFCPPEFTVSELREVFEAVWGVSLDRPNFHRKVTDAEGFLAPTGRRRASAGGRPAALFRAGSATALMPPMLRPPGGSGR</sequence>
<evidence type="ECO:0000256" key="1">
    <source>
        <dbReference type="ARBA" id="ARBA00005582"/>
    </source>
</evidence>
<dbReference type="STRING" id="1048205.AB852_12530"/>
<dbReference type="Pfam" id="PF21906">
    <property type="entry name" value="WHD_NrtR"/>
    <property type="match status" value="1"/>
</dbReference>
<gene>
    <name evidence="5" type="ORF">AB852_12530</name>
</gene>
<comment type="caution">
    <text evidence="5">The sequence shown here is derived from an EMBL/GenBank/DDBJ whole genome shotgun (WGS) entry which is preliminary data.</text>
</comment>
<dbReference type="InterPro" id="IPR036390">
    <property type="entry name" value="WH_DNA-bd_sf"/>
</dbReference>
<dbReference type="CDD" id="cd18873">
    <property type="entry name" value="NUDIX_NadM_like"/>
    <property type="match status" value="1"/>
</dbReference>
<evidence type="ECO:0000313" key="5">
    <source>
        <dbReference type="EMBL" id="OKH94955.1"/>
    </source>
</evidence>
<accession>A0A1Q4VAT2</accession>
<dbReference type="AlphaFoldDB" id="A0A1Q4VAT2"/>
<dbReference type="InterPro" id="IPR000086">
    <property type="entry name" value="NUDIX_hydrolase_dom"/>
</dbReference>
<dbReference type="SUPFAM" id="SSF55811">
    <property type="entry name" value="Nudix"/>
    <property type="match status" value="1"/>
</dbReference>
<dbReference type="InterPro" id="IPR036388">
    <property type="entry name" value="WH-like_DNA-bd_sf"/>
</dbReference>
<dbReference type="GO" id="GO:0016787">
    <property type="term" value="F:hydrolase activity"/>
    <property type="evidence" value="ECO:0007669"/>
    <property type="project" value="UniProtKB-KW"/>
</dbReference>
<name>A0A1Q4VAT2_9ACTN</name>
<dbReference type="Gene3D" id="1.10.10.10">
    <property type="entry name" value="Winged helix-like DNA-binding domain superfamily/Winged helix DNA-binding domain"/>
    <property type="match status" value="1"/>
</dbReference>